<evidence type="ECO:0000313" key="6">
    <source>
        <dbReference type="Proteomes" id="UP000183900"/>
    </source>
</evidence>
<dbReference type="SMART" id="SM01204">
    <property type="entry name" value="FIST_C"/>
    <property type="match status" value="1"/>
</dbReference>
<dbReference type="PANTHER" id="PTHR43531">
    <property type="entry name" value="PROTEIN ICFG"/>
    <property type="match status" value="1"/>
</dbReference>
<dbReference type="GO" id="GO:0016020">
    <property type="term" value="C:membrane"/>
    <property type="evidence" value="ECO:0007669"/>
    <property type="project" value="InterPro"/>
</dbReference>
<dbReference type="InterPro" id="IPR004090">
    <property type="entry name" value="Chemotax_Me-accpt_rcpt"/>
</dbReference>
<dbReference type="GO" id="GO:0004888">
    <property type="term" value="F:transmembrane signaling receptor activity"/>
    <property type="evidence" value="ECO:0007669"/>
    <property type="project" value="InterPro"/>
</dbReference>
<dbReference type="Pfam" id="PF10442">
    <property type="entry name" value="FIST_C"/>
    <property type="match status" value="1"/>
</dbReference>
<dbReference type="OrthoDB" id="9765776at2"/>
<dbReference type="InterPro" id="IPR004089">
    <property type="entry name" value="MCPsignal_dom"/>
</dbReference>
<dbReference type="GO" id="GO:0006935">
    <property type="term" value="P:chemotaxis"/>
    <property type="evidence" value="ECO:0007669"/>
    <property type="project" value="UniProtKB-KW"/>
</dbReference>
<gene>
    <name evidence="5" type="ORF">Ga0061067_102213</name>
</gene>
<dbReference type="PROSITE" id="PS50111">
    <property type="entry name" value="CHEMOTAXIS_TRANSDUC_2"/>
    <property type="match status" value="1"/>
</dbReference>
<keyword evidence="6" id="KW-1185">Reference proteome</keyword>
<dbReference type="Pfam" id="PF00015">
    <property type="entry name" value="MCPsignal"/>
    <property type="match status" value="1"/>
</dbReference>
<organism evidence="5 6">
    <name type="scientific">Pannonibacter indicus</name>
    <dbReference type="NCBI Taxonomy" id="466044"/>
    <lineage>
        <taxon>Bacteria</taxon>
        <taxon>Pseudomonadati</taxon>
        <taxon>Pseudomonadota</taxon>
        <taxon>Alphaproteobacteria</taxon>
        <taxon>Hyphomicrobiales</taxon>
        <taxon>Stappiaceae</taxon>
        <taxon>Pannonibacter</taxon>
    </lineage>
</organism>
<comment type="similarity">
    <text evidence="2">Belongs to the methyl-accepting chemotaxis (MCP) protein family.</text>
</comment>
<sequence>MFGMKRRPEAAIETQNLPVPKMEAAAEQGEHAGPPVRTIRTDDSLSGLAAADLQINGSAPRLVLAYVSPNVDFQTVMSRLQCLAEGAMVIGTTTAGELCAEAGEGVYCSASGNWRSVVLQVFGGALVEKAEVFAVPLHSEDLRGGQKPLDRESRIHRIMSGLENVRPSFPLEARSAFALTFIDGLSLSENYFMEAVYRTRRYPCCFIGGSAGGTLDFKTTRLFDGKRVLENHAVVVFIKVADAYRYGVMRSHNFRKTQTRFVVVDADMDRRTVSAVMDPASGQTISLVRALSHALGVNPDGLEKALQNRTCGVEIGGEVFVRSISGIDLQNEVITFYCDIAPGDALYLLEATGFIEQTRRDIGQFLSGKPKPVAVMMNDCILRRLSNGPELRNATGLWPAPVAGFSTFGELLGVNINQTLVALVFFENDGRSWKDEFIDNFPIHYASFVEYFTRRRLNQVQVLNMLRSQVVDDIAHYLGASSRIENVLAEVSEVGNVINNIRGAMAVDSETAEGAGEDKSAQLASKFGSVAESLNSLRQVLGIIDNITAQTNLLALNATIEAARAGEAGKGFSVVAGEVKKLANDTKASLGHTQKAIGDIEVSLGELGGIIDATRDQFAREGERYKQIVLRVDEVFAQAGNIERSLHDLTEISQMHQQGSAQVMDRIAFLKRLDETSEGRNAKSR</sequence>
<proteinExistence type="inferred from homology"/>
<evidence type="ECO:0000256" key="3">
    <source>
        <dbReference type="PROSITE-ProRule" id="PRU00284"/>
    </source>
</evidence>
<dbReference type="SMART" id="SM00283">
    <property type="entry name" value="MA"/>
    <property type="match status" value="1"/>
</dbReference>
<dbReference type="InterPro" id="IPR019494">
    <property type="entry name" value="FIST_C"/>
</dbReference>
<dbReference type="Proteomes" id="UP000183900">
    <property type="component" value="Unassembled WGS sequence"/>
</dbReference>
<dbReference type="InterPro" id="IPR051310">
    <property type="entry name" value="MCP_chemotaxis"/>
</dbReference>
<evidence type="ECO:0000313" key="5">
    <source>
        <dbReference type="EMBL" id="CUA92989.1"/>
    </source>
</evidence>
<dbReference type="Pfam" id="PF08495">
    <property type="entry name" value="FIST"/>
    <property type="match status" value="1"/>
</dbReference>
<dbReference type="RefSeq" id="WP_055454503.1">
    <property type="nucleotide sequence ID" value="NZ_CYHE01000002.1"/>
</dbReference>
<dbReference type="SMART" id="SM00897">
    <property type="entry name" value="FIST"/>
    <property type="match status" value="1"/>
</dbReference>
<dbReference type="PRINTS" id="PR00260">
    <property type="entry name" value="CHEMTRNSDUCR"/>
</dbReference>
<accession>A0A0K6HQ31</accession>
<evidence type="ECO:0000259" key="4">
    <source>
        <dbReference type="PROSITE" id="PS50111"/>
    </source>
</evidence>
<protein>
    <submittedName>
        <fullName evidence="5">FIST N domain/Methyl-accepting chemotaxis protein (MCP) signalling domain/FIST C domain</fullName>
    </submittedName>
</protein>
<keyword evidence="1" id="KW-0145">Chemotaxis</keyword>
<dbReference type="Gene3D" id="1.10.287.950">
    <property type="entry name" value="Methyl-accepting chemotaxis protein"/>
    <property type="match status" value="1"/>
</dbReference>
<evidence type="ECO:0000256" key="1">
    <source>
        <dbReference type="ARBA" id="ARBA00022500"/>
    </source>
</evidence>
<dbReference type="InterPro" id="IPR013702">
    <property type="entry name" value="FIST_domain_N"/>
</dbReference>
<feature type="domain" description="Methyl-accepting transducer" evidence="4">
    <location>
        <begin position="480"/>
        <end position="674"/>
    </location>
</feature>
<dbReference type="EMBL" id="CYHE01000002">
    <property type="protein sequence ID" value="CUA92989.1"/>
    <property type="molecule type" value="Genomic_DNA"/>
</dbReference>
<dbReference type="SUPFAM" id="SSF58104">
    <property type="entry name" value="Methyl-accepting chemotaxis protein (MCP) signaling domain"/>
    <property type="match status" value="1"/>
</dbReference>
<name>A0A0K6HQ31_9HYPH</name>
<reference evidence="6" key="1">
    <citation type="submission" date="2015-08" db="EMBL/GenBank/DDBJ databases">
        <authorList>
            <person name="Varghese N."/>
        </authorList>
    </citation>
    <scope>NUCLEOTIDE SEQUENCE [LARGE SCALE GENOMIC DNA]</scope>
    <source>
        <strain evidence="6">DSM 23407</strain>
    </source>
</reference>
<evidence type="ECO:0000256" key="2">
    <source>
        <dbReference type="ARBA" id="ARBA00029447"/>
    </source>
</evidence>
<dbReference type="AlphaFoldDB" id="A0A0K6HQ31"/>
<dbReference type="GO" id="GO:0007165">
    <property type="term" value="P:signal transduction"/>
    <property type="evidence" value="ECO:0007669"/>
    <property type="project" value="UniProtKB-KW"/>
</dbReference>
<dbReference type="PANTHER" id="PTHR43531:SF11">
    <property type="entry name" value="METHYL-ACCEPTING CHEMOTAXIS PROTEIN 3"/>
    <property type="match status" value="1"/>
</dbReference>
<keyword evidence="3" id="KW-0807">Transducer</keyword>